<dbReference type="EMBL" id="JACEEZ010009260">
    <property type="protein sequence ID" value="KAG0722615.1"/>
    <property type="molecule type" value="Genomic_DNA"/>
</dbReference>
<sequence>MSHPDDLHQQERDLTAALQRAADAPIPKCSPGRRHRHRLVFYNEDFREHNPTESTCTESCINDSPTPPTCGCCRFVVTRARQGVSAGQGGQVGWSGALLQPAHLPRPVCGGMSGRLPVPPRMGTGRPPHTHTRGGRRDSWAGFPARGSSAQLPLRTRHLQQTSFDNTGGRLSGKREGNLMWRTTSLLARNCRRRGKKGATQLQGRTA</sequence>
<gene>
    <name evidence="2" type="ORF">GWK47_044159</name>
</gene>
<proteinExistence type="predicted"/>
<evidence type="ECO:0000256" key="1">
    <source>
        <dbReference type="SAM" id="MobiDB-lite"/>
    </source>
</evidence>
<comment type="caution">
    <text evidence="2">The sequence shown here is derived from an EMBL/GenBank/DDBJ whole genome shotgun (WGS) entry which is preliminary data.</text>
</comment>
<reference evidence="2" key="1">
    <citation type="submission" date="2020-07" db="EMBL/GenBank/DDBJ databases">
        <title>The High-quality genome of the commercially important snow crab, Chionoecetes opilio.</title>
        <authorList>
            <person name="Jeong J.-H."/>
            <person name="Ryu S."/>
        </authorList>
    </citation>
    <scope>NUCLEOTIDE SEQUENCE</scope>
    <source>
        <strain evidence="2">MADBK_172401_WGS</strain>
        <tissue evidence="2">Digestive gland</tissue>
    </source>
</reference>
<accession>A0A8J4YJH4</accession>
<dbReference type="Proteomes" id="UP000770661">
    <property type="component" value="Unassembled WGS sequence"/>
</dbReference>
<dbReference type="AlphaFoldDB" id="A0A8J4YJH4"/>
<name>A0A8J4YJH4_CHIOP</name>
<feature type="region of interest" description="Disordered" evidence="1">
    <location>
        <begin position="117"/>
        <end position="143"/>
    </location>
</feature>
<evidence type="ECO:0000313" key="3">
    <source>
        <dbReference type="Proteomes" id="UP000770661"/>
    </source>
</evidence>
<keyword evidence="3" id="KW-1185">Reference proteome</keyword>
<evidence type="ECO:0000313" key="2">
    <source>
        <dbReference type="EMBL" id="KAG0722615.1"/>
    </source>
</evidence>
<protein>
    <submittedName>
        <fullName evidence="2">Uncharacterized protein</fullName>
    </submittedName>
</protein>
<organism evidence="2 3">
    <name type="scientific">Chionoecetes opilio</name>
    <name type="common">Atlantic snow crab</name>
    <name type="synonym">Cancer opilio</name>
    <dbReference type="NCBI Taxonomy" id="41210"/>
    <lineage>
        <taxon>Eukaryota</taxon>
        <taxon>Metazoa</taxon>
        <taxon>Ecdysozoa</taxon>
        <taxon>Arthropoda</taxon>
        <taxon>Crustacea</taxon>
        <taxon>Multicrustacea</taxon>
        <taxon>Malacostraca</taxon>
        <taxon>Eumalacostraca</taxon>
        <taxon>Eucarida</taxon>
        <taxon>Decapoda</taxon>
        <taxon>Pleocyemata</taxon>
        <taxon>Brachyura</taxon>
        <taxon>Eubrachyura</taxon>
        <taxon>Majoidea</taxon>
        <taxon>Majidae</taxon>
        <taxon>Chionoecetes</taxon>
    </lineage>
</organism>